<evidence type="ECO:0008006" key="3">
    <source>
        <dbReference type="Google" id="ProtNLM"/>
    </source>
</evidence>
<dbReference type="OrthoDB" id="3468019at2759"/>
<dbReference type="InterPro" id="IPR032710">
    <property type="entry name" value="NTF2-like_dom_sf"/>
</dbReference>
<protein>
    <recommendedName>
        <fullName evidence="3">SnoaL-like domain-containing protein</fullName>
    </recommendedName>
</protein>
<accession>A0A167FSB7</accession>
<dbReference type="AlphaFoldDB" id="A0A167FSB7"/>
<gene>
    <name evidence="1" type="ORF">CALVIDRAFT_32020</name>
</gene>
<evidence type="ECO:0000313" key="2">
    <source>
        <dbReference type="Proteomes" id="UP000076738"/>
    </source>
</evidence>
<dbReference type="SUPFAM" id="SSF54427">
    <property type="entry name" value="NTF2-like"/>
    <property type="match status" value="1"/>
</dbReference>
<proteinExistence type="predicted"/>
<dbReference type="STRING" id="1330018.A0A167FSB7"/>
<sequence>MATSPVAKSDDKSKFFKHYYEVSDDPNALEEWVNLYTDDATVIMGPVPSIGTKNVTQLRQKILDGFRTAFKSMDHKCDNVYYLSGDLNEVMLHGRIDYFLLNGKELIDVPWAVKARFRVVDDKLRMSYYEVFMNMTLVQEAFKV</sequence>
<dbReference type="EMBL" id="KV417365">
    <property type="protein sequence ID" value="KZO89792.1"/>
    <property type="molecule type" value="Genomic_DNA"/>
</dbReference>
<organism evidence="1 2">
    <name type="scientific">Calocera viscosa (strain TUFC12733)</name>
    <dbReference type="NCBI Taxonomy" id="1330018"/>
    <lineage>
        <taxon>Eukaryota</taxon>
        <taxon>Fungi</taxon>
        <taxon>Dikarya</taxon>
        <taxon>Basidiomycota</taxon>
        <taxon>Agaricomycotina</taxon>
        <taxon>Dacrymycetes</taxon>
        <taxon>Dacrymycetales</taxon>
        <taxon>Dacrymycetaceae</taxon>
        <taxon>Calocera</taxon>
    </lineage>
</organism>
<dbReference type="Gene3D" id="3.10.450.50">
    <property type="match status" value="1"/>
</dbReference>
<keyword evidence="2" id="KW-1185">Reference proteome</keyword>
<reference evidence="1 2" key="1">
    <citation type="journal article" date="2016" name="Mol. Biol. Evol.">
        <title>Comparative Genomics of Early-Diverging Mushroom-Forming Fungi Provides Insights into the Origins of Lignocellulose Decay Capabilities.</title>
        <authorList>
            <person name="Nagy L.G."/>
            <person name="Riley R."/>
            <person name="Tritt A."/>
            <person name="Adam C."/>
            <person name="Daum C."/>
            <person name="Floudas D."/>
            <person name="Sun H."/>
            <person name="Yadav J.S."/>
            <person name="Pangilinan J."/>
            <person name="Larsson K.H."/>
            <person name="Matsuura K."/>
            <person name="Barry K."/>
            <person name="Labutti K."/>
            <person name="Kuo R."/>
            <person name="Ohm R.A."/>
            <person name="Bhattacharya S.S."/>
            <person name="Shirouzu T."/>
            <person name="Yoshinaga Y."/>
            <person name="Martin F.M."/>
            <person name="Grigoriev I.V."/>
            <person name="Hibbett D.S."/>
        </authorList>
    </citation>
    <scope>NUCLEOTIDE SEQUENCE [LARGE SCALE GENOMIC DNA]</scope>
    <source>
        <strain evidence="1 2">TUFC12733</strain>
    </source>
</reference>
<name>A0A167FSB7_CALVF</name>
<evidence type="ECO:0000313" key="1">
    <source>
        <dbReference type="EMBL" id="KZO89792.1"/>
    </source>
</evidence>
<dbReference type="Proteomes" id="UP000076738">
    <property type="component" value="Unassembled WGS sequence"/>
</dbReference>